<keyword evidence="2 3" id="KW-0802">TPR repeat</keyword>
<feature type="repeat" description="TPR" evidence="3">
    <location>
        <begin position="61"/>
        <end position="94"/>
    </location>
</feature>
<gene>
    <name evidence="5" type="ORF">OVN521_LOCUS44574</name>
</gene>
<comment type="caution">
    <text evidence="5">The sequence shown here is derived from an EMBL/GenBank/DDBJ whole genome shotgun (WGS) entry which is preliminary data.</text>
</comment>
<dbReference type="Gene3D" id="1.25.40.10">
    <property type="entry name" value="Tetratricopeptide repeat domain"/>
    <property type="match status" value="1"/>
</dbReference>
<dbReference type="PANTHER" id="PTHR45641">
    <property type="entry name" value="TETRATRICOPEPTIDE REPEAT PROTEIN (AFU_ORTHOLOGUE AFUA_6G03870)"/>
    <property type="match status" value="1"/>
</dbReference>
<dbReference type="SMART" id="SM00028">
    <property type="entry name" value="TPR"/>
    <property type="match status" value="2"/>
</dbReference>
<keyword evidence="4" id="KW-0505">Motor protein</keyword>
<keyword evidence="4" id="KW-0963">Cytoplasm</keyword>
<proteinExistence type="inferred from homology"/>
<evidence type="ECO:0000313" key="6">
    <source>
        <dbReference type="Proteomes" id="UP000663866"/>
    </source>
</evidence>
<reference evidence="5" key="1">
    <citation type="submission" date="2021-02" db="EMBL/GenBank/DDBJ databases">
        <authorList>
            <person name="Nowell W R."/>
        </authorList>
    </citation>
    <scope>NUCLEOTIDE SEQUENCE</scope>
</reference>
<evidence type="ECO:0000256" key="4">
    <source>
        <dbReference type="RuleBase" id="RU367020"/>
    </source>
</evidence>
<evidence type="ECO:0000256" key="1">
    <source>
        <dbReference type="ARBA" id="ARBA00022737"/>
    </source>
</evidence>
<comment type="similarity">
    <text evidence="4">Belongs to the kinesin light chain family.</text>
</comment>
<comment type="function">
    <text evidence="4">Kinesin is a microtubule-associated force-producing protein that play a role in organelle transport.</text>
</comment>
<evidence type="ECO:0000256" key="3">
    <source>
        <dbReference type="PROSITE-ProRule" id="PRU00339"/>
    </source>
</evidence>
<comment type="subunit">
    <text evidence="4">Oligomeric complex composed of two heavy chains and two light chains.</text>
</comment>
<protein>
    <recommendedName>
        <fullName evidence="4">Kinesin light chain</fullName>
    </recommendedName>
</protein>
<keyword evidence="6" id="KW-1185">Reference proteome</keyword>
<keyword evidence="4" id="KW-0206">Cytoskeleton</keyword>
<dbReference type="PANTHER" id="PTHR45641:SF1">
    <property type="entry name" value="AAA+ ATPASE DOMAIN-CONTAINING PROTEIN"/>
    <property type="match status" value="1"/>
</dbReference>
<dbReference type="Pfam" id="PF13424">
    <property type="entry name" value="TPR_12"/>
    <property type="match status" value="1"/>
</dbReference>
<evidence type="ECO:0000313" key="5">
    <source>
        <dbReference type="EMBL" id="CAF4584915.1"/>
    </source>
</evidence>
<dbReference type="GO" id="GO:0005871">
    <property type="term" value="C:kinesin complex"/>
    <property type="evidence" value="ECO:0007669"/>
    <property type="project" value="UniProtKB-UniRule"/>
</dbReference>
<dbReference type="PROSITE" id="PS50005">
    <property type="entry name" value="TPR"/>
    <property type="match status" value="2"/>
</dbReference>
<keyword evidence="1" id="KW-0677">Repeat</keyword>
<dbReference type="EMBL" id="CAJOBG010068614">
    <property type="protein sequence ID" value="CAF4584915.1"/>
    <property type="molecule type" value="Genomic_DNA"/>
</dbReference>
<dbReference type="AlphaFoldDB" id="A0A821B8H7"/>
<evidence type="ECO:0000256" key="2">
    <source>
        <dbReference type="ARBA" id="ARBA00022803"/>
    </source>
</evidence>
<feature type="non-terminal residue" evidence="5">
    <location>
        <position position="106"/>
    </location>
</feature>
<name>A0A821B8H7_9BILA</name>
<accession>A0A821B8H7</accession>
<feature type="repeat" description="TPR" evidence="3">
    <location>
        <begin position="18"/>
        <end position="51"/>
    </location>
</feature>
<dbReference type="SUPFAM" id="SSF48452">
    <property type="entry name" value="TPR-like"/>
    <property type="match status" value="1"/>
</dbReference>
<keyword evidence="4" id="KW-0493">Microtubule</keyword>
<dbReference type="GO" id="GO:0005874">
    <property type="term" value="C:microtubule"/>
    <property type="evidence" value="ECO:0007669"/>
    <property type="project" value="UniProtKB-UniRule"/>
</dbReference>
<dbReference type="Proteomes" id="UP000663866">
    <property type="component" value="Unassembled WGS sequence"/>
</dbReference>
<dbReference type="InterPro" id="IPR019734">
    <property type="entry name" value="TPR_rpt"/>
</dbReference>
<sequence length="106" mass="12251">MSLKIKRKILPVNHPDIALTLNNIGMIYLKRLDYEKAGKSFEEAVEIVEECLPLEQRADAAQLYNNIGLLEYNRDNLDKALLYYDKALTIQLKCLPPMHWQTAAVY</sequence>
<dbReference type="InterPro" id="IPR011990">
    <property type="entry name" value="TPR-like_helical_dom_sf"/>
</dbReference>
<organism evidence="5 6">
    <name type="scientific">Rotaria magnacalcarata</name>
    <dbReference type="NCBI Taxonomy" id="392030"/>
    <lineage>
        <taxon>Eukaryota</taxon>
        <taxon>Metazoa</taxon>
        <taxon>Spiralia</taxon>
        <taxon>Gnathifera</taxon>
        <taxon>Rotifera</taxon>
        <taxon>Eurotatoria</taxon>
        <taxon>Bdelloidea</taxon>
        <taxon>Philodinida</taxon>
        <taxon>Philodinidae</taxon>
        <taxon>Rotaria</taxon>
    </lineage>
</organism>
<comment type="subcellular location">
    <subcellularLocation>
        <location evidence="4">Cytoplasm</location>
        <location evidence="4">Cytoskeleton</location>
    </subcellularLocation>
</comment>
<dbReference type="PRINTS" id="PR00381">
    <property type="entry name" value="KINESINLIGHT"/>
</dbReference>